<keyword evidence="5" id="KW-1185">Reference proteome</keyword>
<reference evidence="4 5" key="1">
    <citation type="submission" date="2019-02" db="EMBL/GenBank/DDBJ databases">
        <authorList>
            <person name="Goldberg S.R."/>
            <person name="Haltli B.A."/>
            <person name="Correa H."/>
            <person name="Russell K.G."/>
        </authorList>
    </citation>
    <scope>NUCLEOTIDE SEQUENCE [LARGE SCALE GENOMIC DNA]</scope>
    <source>
        <strain evidence="4 5">JCM 16186</strain>
    </source>
</reference>
<evidence type="ECO:0000313" key="4">
    <source>
        <dbReference type="EMBL" id="MTI25705.1"/>
    </source>
</evidence>
<dbReference type="Pfam" id="PF03059">
    <property type="entry name" value="NAS"/>
    <property type="match status" value="1"/>
</dbReference>
<dbReference type="InterPro" id="IPR016181">
    <property type="entry name" value="Acyl_CoA_acyltransferase"/>
</dbReference>
<gene>
    <name evidence="4" type="ORF">E1163_12185</name>
</gene>
<dbReference type="PANTHER" id="PTHR32266">
    <property type="entry name" value="NICOTIANAMINE SYNTHASE 3"/>
    <property type="match status" value="1"/>
</dbReference>
<dbReference type="PROSITE" id="PS51186">
    <property type="entry name" value="GNAT"/>
    <property type="match status" value="1"/>
</dbReference>
<dbReference type="InterPro" id="IPR029063">
    <property type="entry name" value="SAM-dependent_MTases_sf"/>
</dbReference>
<dbReference type="SUPFAM" id="SSF53335">
    <property type="entry name" value="S-adenosyl-L-methionine-dependent methyltransferases"/>
    <property type="match status" value="1"/>
</dbReference>
<dbReference type="InterPro" id="IPR000182">
    <property type="entry name" value="GNAT_dom"/>
</dbReference>
<dbReference type="PROSITE" id="PS51142">
    <property type="entry name" value="NAS"/>
    <property type="match status" value="1"/>
</dbReference>
<dbReference type="EMBL" id="SMLW01000534">
    <property type="protein sequence ID" value="MTI25705.1"/>
    <property type="molecule type" value="Genomic_DNA"/>
</dbReference>
<evidence type="ECO:0000256" key="2">
    <source>
        <dbReference type="ARBA" id="ARBA00022691"/>
    </source>
</evidence>
<organism evidence="4 5">
    <name type="scientific">Fulvivirga kasyanovii</name>
    <dbReference type="NCBI Taxonomy" id="396812"/>
    <lineage>
        <taxon>Bacteria</taxon>
        <taxon>Pseudomonadati</taxon>
        <taxon>Bacteroidota</taxon>
        <taxon>Cytophagia</taxon>
        <taxon>Cytophagales</taxon>
        <taxon>Fulvivirgaceae</taxon>
        <taxon>Fulvivirga</taxon>
    </lineage>
</organism>
<dbReference type="Gene3D" id="3.40.630.30">
    <property type="match status" value="1"/>
</dbReference>
<comment type="caution">
    <text evidence="4">The sequence shown here is derived from an EMBL/GenBank/DDBJ whole genome shotgun (WGS) entry which is preliminary data.</text>
</comment>
<proteinExistence type="predicted"/>
<protein>
    <recommendedName>
        <fullName evidence="3">N-acetyltransferase domain-containing protein</fullName>
    </recommendedName>
</protein>
<feature type="domain" description="N-acetyltransferase" evidence="3">
    <location>
        <begin position="289"/>
        <end position="440"/>
    </location>
</feature>
<evidence type="ECO:0000259" key="3">
    <source>
        <dbReference type="PROSITE" id="PS51186"/>
    </source>
</evidence>
<evidence type="ECO:0000256" key="1">
    <source>
        <dbReference type="ARBA" id="ARBA00022679"/>
    </source>
</evidence>
<dbReference type="InterPro" id="IPR004298">
    <property type="entry name" value="Nicotian_synth"/>
</dbReference>
<sequence>MISANTLAKENETVGWTTVTDLITHICDNRLKFNELDMSIRALEDEIFRMDNQSERVCERLYNSISNEEKKSLNDKYCEWETAVECRFSEDILNAKISDYKQYPLYKRFYNLISKEVKLLESHDYDSMLFIGSGPFPITAILLHELTGKKIDCLERDSEAAQMSIEILKKLGFDGKIEVHVGEGESFSLENYDVILNALLAKPKWSIMKNIKNRCPNSIRVLCRTSYGLRRILYEATSSNATHGFHQLGVQIATEGDTISTLHLVNREDILNDISLEWLNKISNQDKGMILELMNSVIQSDNHNGFLRPISEDDIYFKVLENDLRLGLKSILIIKDRHKILGQMVLNQSYLDTYKHRADISTLMIHESVRGKNISLKVVEALICQCENLDIKYLTLDVRAGSKVSLLWKYLGFEKYGELPCYSRTGEEKYRGIFMYKDIESLKTLLERRLKGLYNHTQ</sequence>
<name>A0ABW9RP63_9BACT</name>
<keyword evidence="1" id="KW-0808">Transferase</keyword>
<dbReference type="Proteomes" id="UP000798808">
    <property type="component" value="Unassembled WGS sequence"/>
</dbReference>
<dbReference type="Gene3D" id="3.40.50.150">
    <property type="entry name" value="Vaccinia Virus protein VP39"/>
    <property type="match status" value="1"/>
</dbReference>
<keyword evidence="2" id="KW-0949">S-adenosyl-L-methionine</keyword>
<accession>A0ABW9RP63</accession>
<evidence type="ECO:0000313" key="5">
    <source>
        <dbReference type="Proteomes" id="UP000798808"/>
    </source>
</evidence>
<dbReference type="SUPFAM" id="SSF55729">
    <property type="entry name" value="Acyl-CoA N-acyltransferases (Nat)"/>
    <property type="match status" value="1"/>
</dbReference>
<dbReference type="PANTHER" id="PTHR32266:SF12">
    <property type="entry name" value="NICOTIANAMINE SYNTHASE 3"/>
    <property type="match status" value="1"/>
</dbReference>
<dbReference type="RefSeq" id="WP_155172050.1">
    <property type="nucleotide sequence ID" value="NZ_BAAAFL010000018.1"/>
</dbReference>